<proteinExistence type="predicted"/>
<dbReference type="SMART" id="SM00052">
    <property type="entry name" value="EAL"/>
    <property type="match status" value="1"/>
</dbReference>
<dbReference type="Gene3D" id="3.30.450.40">
    <property type="match status" value="1"/>
</dbReference>
<comment type="caution">
    <text evidence="3">The sequence shown here is derived from an EMBL/GenBank/DDBJ whole genome shotgun (WGS) entry which is preliminary data.</text>
</comment>
<dbReference type="NCBIfam" id="TIGR00254">
    <property type="entry name" value="GGDEF"/>
    <property type="match status" value="1"/>
</dbReference>
<dbReference type="EMBL" id="JBHSNL010000004">
    <property type="protein sequence ID" value="MFC5546094.1"/>
    <property type="molecule type" value="Genomic_DNA"/>
</dbReference>
<feature type="domain" description="EAL" evidence="1">
    <location>
        <begin position="361"/>
        <end position="615"/>
    </location>
</feature>
<dbReference type="InterPro" id="IPR003018">
    <property type="entry name" value="GAF"/>
</dbReference>
<organism evidence="3 4">
    <name type="scientific">Marinobacter koreensis</name>
    <dbReference type="NCBI Taxonomy" id="335974"/>
    <lineage>
        <taxon>Bacteria</taxon>
        <taxon>Pseudomonadati</taxon>
        <taxon>Pseudomonadota</taxon>
        <taxon>Gammaproteobacteria</taxon>
        <taxon>Pseudomonadales</taxon>
        <taxon>Marinobacteraceae</taxon>
        <taxon>Marinobacter</taxon>
    </lineage>
</organism>
<evidence type="ECO:0000259" key="2">
    <source>
        <dbReference type="PROSITE" id="PS50887"/>
    </source>
</evidence>
<dbReference type="InterPro" id="IPR043128">
    <property type="entry name" value="Rev_trsase/Diguanyl_cyclase"/>
</dbReference>
<accession>A0ABW0RMR9</accession>
<dbReference type="SMART" id="SM00267">
    <property type="entry name" value="GGDEF"/>
    <property type="match status" value="1"/>
</dbReference>
<dbReference type="SMART" id="SM00065">
    <property type="entry name" value="GAF"/>
    <property type="match status" value="1"/>
</dbReference>
<dbReference type="InterPro" id="IPR000160">
    <property type="entry name" value="GGDEF_dom"/>
</dbReference>
<dbReference type="PROSITE" id="PS50883">
    <property type="entry name" value="EAL"/>
    <property type="match status" value="1"/>
</dbReference>
<dbReference type="CDD" id="cd01948">
    <property type="entry name" value="EAL"/>
    <property type="match status" value="1"/>
</dbReference>
<dbReference type="Pfam" id="PF01590">
    <property type="entry name" value="GAF"/>
    <property type="match status" value="1"/>
</dbReference>
<dbReference type="PROSITE" id="PS50887">
    <property type="entry name" value="GGDEF"/>
    <property type="match status" value="1"/>
</dbReference>
<dbReference type="Pfam" id="PF00563">
    <property type="entry name" value="EAL"/>
    <property type="match status" value="1"/>
</dbReference>
<name>A0ABW0RMR9_9GAMM</name>
<sequence length="619" mass="70013">MQESEALVSYHKTLMELSHRRGFIHQPRQQKLAELTRLCAELLNTERVSVWRLSPDRDRITCEWLHDLSLAFQEQPEPPLELFRDNHPAYFDALIMERVIAVDDARQDERTRSFGAPYLIPEGIHAMLDAPIFDGERMSGVICLETRAPHAWTLPEISLVVAIADTISLINTHEAWLSSKRTIDYMSRYDSMTGLANLSSLKDRIEQLIRGTSAYQPRNLTLIWVDIDRLKSINDGLGPKAGDQVIAELGQRLKTMNIGDEDLLARIGGDEFAVLFKPENPASLIESVPSAIHERMAEPVRLDDHELVVSVSLGICQYPADGTNAEELLRAAEAAMYHAKREGRARSIRFDSEIQMTARSRFVLERDLRATLDQEALDVFYQPIMDRTGTHLESMEALVRWNHPQRGWMSPIEFLDIARNAGLMYKLGTNVLKRVCAFWRSCNDSGTRLPIISVNLAAEQVLVPELPDLVRNLCADHGMPVSALQFEVTEDAIQGELHTIRRVLEGLVEAGAELAIDDFGTGHSSLSRLKSLPFSRIKIDRSFIRDLPGDEDDCAITLSILGLARGLGLKVVAEGVESEEHEQWLHRECCDYLQGYRYSRPLPSDEFIQRFLTPSEDRV</sequence>
<dbReference type="SUPFAM" id="SSF141868">
    <property type="entry name" value="EAL domain-like"/>
    <property type="match status" value="1"/>
</dbReference>
<dbReference type="InterPro" id="IPR029016">
    <property type="entry name" value="GAF-like_dom_sf"/>
</dbReference>
<dbReference type="Proteomes" id="UP001596055">
    <property type="component" value="Unassembled WGS sequence"/>
</dbReference>
<evidence type="ECO:0000313" key="4">
    <source>
        <dbReference type="Proteomes" id="UP001596055"/>
    </source>
</evidence>
<dbReference type="SUPFAM" id="SSF55073">
    <property type="entry name" value="Nucleotide cyclase"/>
    <property type="match status" value="1"/>
</dbReference>
<dbReference type="CDD" id="cd01949">
    <property type="entry name" value="GGDEF"/>
    <property type="match status" value="1"/>
</dbReference>
<protein>
    <submittedName>
        <fullName evidence="3">Bifunctional diguanylate cyclase/phosphodiesterase</fullName>
    </submittedName>
</protein>
<dbReference type="InterPro" id="IPR050706">
    <property type="entry name" value="Cyclic-di-GMP_PDE-like"/>
</dbReference>
<keyword evidence="4" id="KW-1185">Reference proteome</keyword>
<feature type="domain" description="GGDEF" evidence="2">
    <location>
        <begin position="218"/>
        <end position="352"/>
    </location>
</feature>
<dbReference type="SUPFAM" id="SSF55781">
    <property type="entry name" value="GAF domain-like"/>
    <property type="match status" value="1"/>
</dbReference>
<evidence type="ECO:0000259" key="1">
    <source>
        <dbReference type="PROSITE" id="PS50883"/>
    </source>
</evidence>
<dbReference type="PANTHER" id="PTHR33121:SF70">
    <property type="entry name" value="SIGNALING PROTEIN YKOW"/>
    <property type="match status" value="1"/>
</dbReference>
<dbReference type="InterPro" id="IPR035919">
    <property type="entry name" value="EAL_sf"/>
</dbReference>
<dbReference type="PANTHER" id="PTHR33121">
    <property type="entry name" value="CYCLIC DI-GMP PHOSPHODIESTERASE PDEF"/>
    <property type="match status" value="1"/>
</dbReference>
<dbReference type="Pfam" id="PF00990">
    <property type="entry name" value="GGDEF"/>
    <property type="match status" value="1"/>
</dbReference>
<dbReference type="RefSeq" id="WP_248160510.1">
    <property type="nucleotide sequence ID" value="NZ_JAKZAJ010000006.1"/>
</dbReference>
<evidence type="ECO:0000313" key="3">
    <source>
        <dbReference type="EMBL" id="MFC5546094.1"/>
    </source>
</evidence>
<dbReference type="InterPro" id="IPR029787">
    <property type="entry name" value="Nucleotide_cyclase"/>
</dbReference>
<gene>
    <name evidence="3" type="ORF">ACFPQA_13590</name>
</gene>
<dbReference type="InterPro" id="IPR001633">
    <property type="entry name" value="EAL_dom"/>
</dbReference>
<reference evidence="4" key="1">
    <citation type="journal article" date="2019" name="Int. J. Syst. Evol. Microbiol.">
        <title>The Global Catalogue of Microorganisms (GCM) 10K type strain sequencing project: providing services to taxonomists for standard genome sequencing and annotation.</title>
        <authorList>
            <consortium name="The Broad Institute Genomics Platform"/>
            <consortium name="The Broad Institute Genome Sequencing Center for Infectious Disease"/>
            <person name="Wu L."/>
            <person name="Ma J."/>
        </authorList>
    </citation>
    <scope>NUCLEOTIDE SEQUENCE [LARGE SCALE GENOMIC DNA]</scope>
    <source>
        <strain evidence="4">CGMCC 4.1799</strain>
    </source>
</reference>
<dbReference type="Gene3D" id="3.20.20.450">
    <property type="entry name" value="EAL domain"/>
    <property type="match status" value="1"/>
</dbReference>
<dbReference type="Gene3D" id="3.30.70.270">
    <property type="match status" value="1"/>
</dbReference>